<organism evidence="2 3">
    <name type="scientific">Campylobacter concisus</name>
    <dbReference type="NCBI Taxonomy" id="199"/>
    <lineage>
        <taxon>Bacteria</taxon>
        <taxon>Pseudomonadati</taxon>
        <taxon>Campylobacterota</taxon>
        <taxon>Epsilonproteobacteria</taxon>
        <taxon>Campylobacterales</taxon>
        <taxon>Campylobacteraceae</taxon>
        <taxon>Campylobacter</taxon>
    </lineage>
</organism>
<dbReference type="Proteomes" id="UP000594571">
    <property type="component" value="Chromosome"/>
</dbReference>
<evidence type="ECO:0000313" key="3">
    <source>
        <dbReference type="Proteomes" id="UP000594571"/>
    </source>
</evidence>
<evidence type="ECO:0000313" key="2">
    <source>
        <dbReference type="EMBL" id="QPH96785.1"/>
    </source>
</evidence>
<reference evidence="2 3" key="2">
    <citation type="journal article" date="2020" name="Microb. Genom.">
        <title>Analysis of complete Campylobacter concisus genomes identifies genomospecies features, secretion systems and novel plasmids and their association with severe ulcerative colitis.</title>
        <authorList>
            <person name="Liu F."/>
            <person name="Chen S."/>
            <person name="Luu L.D.W."/>
            <person name="Lee S.A."/>
            <person name="Tay A.C.Y."/>
            <person name="Wu R."/>
            <person name="Riordan S.M."/>
            <person name="Lan R."/>
            <person name="Liu L."/>
            <person name="Zhang L."/>
        </authorList>
    </citation>
    <scope>NUCLEOTIDE SEQUENCE [LARGE SCALE GENOMIC DNA]</scope>
    <source>
        <strain evidence="2 3">H16O-S1</strain>
    </source>
</reference>
<dbReference type="InterPro" id="IPR029080">
    <property type="entry name" value="Imm40"/>
</dbReference>
<feature type="domain" description="Immunity protein 40" evidence="1">
    <location>
        <begin position="16"/>
        <end position="99"/>
    </location>
</feature>
<proteinExistence type="predicted"/>
<sequence>MNLINDVIKIEEFFFSNICEIAYDYENAIKKIAVLKAKGQVIVGGDVIKYDGQAAEYTYDNWSFNSEEYTYDLHEYSAKKAIDYIEKYHNIDKDCFYTIYTSGML</sequence>
<name>A0A7S9WXH3_9BACT</name>
<protein>
    <recommendedName>
        <fullName evidence="1">Immunity protein 40 domain-containing protein</fullName>
    </recommendedName>
</protein>
<dbReference type="Pfam" id="PF15569">
    <property type="entry name" value="Imm40"/>
    <property type="match status" value="1"/>
</dbReference>
<gene>
    <name evidence="2" type="ORF">CVS89_00455</name>
</gene>
<dbReference type="EMBL" id="CP049263">
    <property type="protein sequence ID" value="QPH96785.1"/>
    <property type="molecule type" value="Genomic_DNA"/>
</dbReference>
<reference evidence="2 3" key="1">
    <citation type="journal article" date="2018" name="Emerg. Microbes Infect.">
        <title>Genomic analysis of oral Campylobacter concisus strains identified a potential bacterial molecular marker associated with active Crohn's disease.</title>
        <authorList>
            <person name="Liu F."/>
            <person name="Ma R."/>
            <person name="Tay C.Y.A."/>
            <person name="Octavia S."/>
            <person name="Lan R."/>
            <person name="Chung H.K.L."/>
            <person name="Riordan S.M."/>
            <person name="Grimm M.C."/>
            <person name="Leong R.W."/>
            <person name="Tanaka M.M."/>
            <person name="Connor S."/>
            <person name="Zhang L."/>
        </authorList>
    </citation>
    <scope>NUCLEOTIDE SEQUENCE [LARGE SCALE GENOMIC DNA]</scope>
    <source>
        <strain evidence="2 3">H16O-S1</strain>
    </source>
</reference>
<dbReference type="RefSeq" id="WP_103597929.1">
    <property type="nucleotide sequence ID" value="NZ_CABPTT010000001.1"/>
</dbReference>
<accession>A0A7S9WXH3</accession>
<evidence type="ECO:0000259" key="1">
    <source>
        <dbReference type="Pfam" id="PF15569"/>
    </source>
</evidence>
<dbReference type="AlphaFoldDB" id="A0A7S9WXH3"/>